<organism evidence="1 2">
    <name type="scientific">Caenorhabditis japonica</name>
    <dbReference type="NCBI Taxonomy" id="281687"/>
    <lineage>
        <taxon>Eukaryota</taxon>
        <taxon>Metazoa</taxon>
        <taxon>Ecdysozoa</taxon>
        <taxon>Nematoda</taxon>
        <taxon>Chromadorea</taxon>
        <taxon>Rhabditida</taxon>
        <taxon>Rhabditina</taxon>
        <taxon>Rhabditomorpha</taxon>
        <taxon>Rhabditoidea</taxon>
        <taxon>Rhabditidae</taxon>
        <taxon>Peloderinae</taxon>
        <taxon>Caenorhabditis</taxon>
    </lineage>
</organism>
<dbReference type="EnsemblMetazoa" id="CJA15678.1">
    <property type="protein sequence ID" value="CJA15678.1"/>
    <property type="gene ID" value="WBGene00134882"/>
</dbReference>
<accession>A0A8R1DYS0</accession>
<reference evidence="2" key="1">
    <citation type="submission" date="2010-08" db="EMBL/GenBank/DDBJ databases">
        <authorList>
            <consortium name="Caenorhabditis japonica Sequencing Consortium"/>
            <person name="Wilson R.K."/>
        </authorList>
    </citation>
    <scope>NUCLEOTIDE SEQUENCE [LARGE SCALE GENOMIC DNA]</scope>
    <source>
        <strain evidence="2">DF5081</strain>
    </source>
</reference>
<proteinExistence type="predicted"/>
<sequence>MQISGTSSTSAEFSIDFFAPLAYTYPPDEADLYPGQSLTSALANTRVKTDLDLAISKALTDNQIYFPTPPTVNFTYTPPQIVISDGEKCTDDGTWIAISGTVLYKCGESNTETTQATSDAPDGSTEIPTTTIQEETTTSEKDGRIQFHKRALPRRRAATGVSAQPFVQSMTVVATSSQSLYASQWKQIGRSVQTALEAKKMLFNDEIAVNLL</sequence>
<evidence type="ECO:0000313" key="1">
    <source>
        <dbReference type="EnsemblMetazoa" id="CJA15678.1"/>
    </source>
</evidence>
<evidence type="ECO:0000313" key="2">
    <source>
        <dbReference type="Proteomes" id="UP000005237"/>
    </source>
</evidence>
<name>A0A8R1DYS0_CAEJA</name>
<reference evidence="1" key="2">
    <citation type="submission" date="2022-06" db="UniProtKB">
        <authorList>
            <consortium name="EnsemblMetazoa"/>
        </authorList>
    </citation>
    <scope>IDENTIFICATION</scope>
    <source>
        <strain evidence="1">DF5081</strain>
    </source>
</reference>
<dbReference type="AlphaFoldDB" id="A0A8R1DYS0"/>
<dbReference type="Proteomes" id="UP000005237">
    <property type="component" value="Unassembled WGS sequence"/>
</dbReference>
<protein>
    <submittedName>
        <fullName evidence="1">Uncharacterized protein</fullName>
    </submittedName>
</protein>
<keyword evidence="2" id="KW-1185">Reference proteome</keyword>